<dbReference type="Proteomes" id="UP000002157">
    <property type="component" value="Chromosome"/>
</dbReference>
<name>B0KRM9_PSEPG</name>
<sequence length="1275" mass="143585">MPDYLPHQALLKAQLPHWAHRATPKQWAALQQTQANAWQEQDWFANAAPDLRQAVHASQARLVRSQAALARSLKGLAQITEFAEPLLQGRLAAHGFHAPLRNSQLLRVESNWHWVGLRYLYSHRRDNLLQAALQNFADDEVFTSQSAIALKDNIHVTAIQVQGYAPLGMQVPTAQFPLKSEHYQVDRLPLSPEAFATLCRELDLGGTYQAHLTHHLGQPGVRAQAMHVQQDSLRLAADLAYLRHLLGGNARDEIERLLQGDNVTCWQLALFGSILHEVMLIDVGSAGLALFLPGHDPALRQCHDLEAVHEALATLLLEPAARQAFTAYIRLDERAHFLDLLQQNLDASGNAAFDRPWLRAAHVDLRPTHQVIAAEPFGYYQDQHLARLKHEASQLAVPTATADANARTKRLEEWENLGWDALNVAGFFIPGAGPLMLAVTACQLLGEVFEGYEAWEEGDRHLALRHLEAVGLNLGLIGGLAVAGRVVPKLFGSPLLENLQEVPGNNGGYKLWNQDLTPYRSSIELPEHLQPNAQGQYLHEGQQFIRLDGHLFQQHFDNTLQQWRIIHPDTADAWQPPLEHNGQGAWRGQHEQPAQWPFATLVRRLGEPFAAFTPQQLEQAGRICGIDAERLRQVHLQGQPTPPLLLDTLQRMAARTEVRGMGANAAPGLFDQLYNGDAAVAPATQQLLTAYPRLSPALARRLLARLDDTESLTWQEHGELPKAIGQQIQRAHSELPLVRALEDLLHPAQCSADSERLLFSALDALPEWPADLRLELRAASPQGPTLNYVGSEQATTLCRVIKTAEGYEADLGERPAPALRDEDLCRAVEQALPRVQREALGIARSDGSVVRQRVLAWVDRNRPVLAQRLWGAPLQRRSTQGWLRGGRPLEPLPAPPLQAGSLAAAYRRIFPDATDAEFADWLGDEQEDHDLYDMRTPTERLRDLQQHLSALRQNLQQWARPDPSSPHQRHLAVRPIINAWRRLSWLPFGSTGRLFSLDLSGLDLRNEDLATLYLPDQFTHIEHITLNDNPMLSHLPADFHERFPNLKRLFLTNCRFQRLPELTSPEHLLWLDLDSNRITWDSQAQRTLNQFSQLGILDLTDNPLLQAPDLRRLSGLRTVFLSGCALTELPRGLQLISEPVVLDLTSNQFQQLPAAFNVPHPVAESLSLESEWLGQTALAQIDAYNTAHGVDLMVNEDDYLDFFENTGPAEVELWQRLPLQFRRDLRPLLDQEPFLSQPNQARREFWRRLTVIDTNQALREEWLTHPPRDLFNLPL</sequence>
<dbReference type="HOGENOM" id="CLU_000909_1_0_6"/>
<dbReference type="eggNOG" id="COG4886">
    <property type="taxonomic scope" value="Bacteria"/>
</dbReference>
<protein>
    <recommendedName>
        <fullName evidence="3">Dermonecrotic toxin N-terminal domain-containing protein</fullName>
    </recommendedName>
</protein>
<dbReference type="InterPro" id="IPR046673">
    <property type="entry name" value="ToxA_N"/>
</dbReference>
<evidence type="ECO:0000313" key="5">
    <source>
        <dbReference type="Proteomes" id="UP000002157"/>
    </source>
</evidence>
<feature type="domain" description="Dermonecrotic toxin N-terminal" evidence="3">
    <location>
        <begin position="74"/>
        <end position="331"/>
    </location>
</feature>
<evidence type="ECO:0000259" key="3">
    <source>
        <dbReference type="Pfam" id="PF20178"/>
    </source>
</evidence>
<dbReference type="AlphaFoldDB" id="B0KRM9"/>
<dbReference type="EMBL" id="CP000926">
    <property type="protein sequence ID" value="ABY98393.1"/>
    <property type="molecule type" value="Genomic_DNA"/>
</dbReference>
<dbReference type="PANTHER" id="PTHR45712">
    <property type="entry name" value="AGAP008170-PA"/>
    <property type="match status" value="1"/>
</dbReference>
<dbReference type="Gene3D" id="3.80.10.10">
    <property type="entry name" value="Ribonuclease Inhibitor"/>
    <property type="match status" value="1"/>
</dbReference>
<evidence type="ECO:0000256" key="2">
    <source>
        <dbReference type="ARBA" id="ARBA00022737"/>
    </source>
</evidence>
<dbReference type="RefSeq" id="WP_012272135.1">
    <property type="nucleotide sequence ID" value="NC_010322.1"/>
</dbReference>
<proteinExistence type="predicted"/>
<dbReference type="InterPro" id="IPR032675">
    <property type="entry name" value="LRR_dom_sf"/>
</dbReference>
<evidence type="ECO:0000256" key="1">
    <source>
        <dbReference type="ARBA" id="ARBA00022614"/>
    </source>
</evidence>
<dbReference type="Pfam" id="PF20178">
    <property type="entry name" value="ToxA_N"/>
    <property type="match status" value="1"/>
</dbReference>
<reference evidence="4 5" key="1">
    <citation type="submission" date="2008-01" db="EMBL/GenBank/DDBJ databases">
        <title>Complete sequence of Pseudomonas putida GB-1.</title>
        <authorList>
            <consortium name="US DOE Joint Genome Institute"/>
            <person name="Copeland A."/>
            <person name="Lucas S."/>
            <person name="Lapidus A."/>
            <person name="Barry K."/>
            <person name="Glavina del Rio T."/>
            <person name="Dalin E."/>
            <person name="Tice H."/>
            <person name="Pitluck S."/>
            <person name="Bruce D."/>
            <person name="Goodwin L."/>
            <person name="Chertkov O."/>
            <person name="Brettin T."/>
            <person name="Detter J.C."/>
            <person name="Han C."/>
            <person name="Kuske C.R."/>
            <person name="Schmutz J."/>
            <person name="Larimer F."/>
            <person name="Land M."/>
            <person name="Hauser L."/>
            <person name="Kyrpides N."/>
            <person name="Kim E."/>
            <person name="McCarthy J.K."/>
            <person name="Richardson P."/>
        </authorList>
    </citation>
    <scope>NUCLEOTIDE SEQUENCE [LARGE SCALE GENOMIC DNA]</scope>
    <source>
        <strain evidence="4 5">GB-1</strain>
    </source>
</reference>
<dbReference type="SUPFAM" id="SSF52058">
    <property type="entry name" value="L domain-like"/>
    <property type="match status" value="1"/>
</dbReference>
<dbReference type="KEGG" id="ppg:PputGB1_2494"/>
<dbReference type="PANTHER" id="PTHR45712:SF22">
    <property type="entry name" value="INSULIN-LIKE GROWTH FACTOR-BINDING PROTEIN COMPLEX ACID LABILE SUBUNIT"/>
    <property type="match status" value="1"/>
</dbReference>
<gene>
    <name evidence="4" type="ordered locus">PputGB1_2494</name>
</gene>
<keyword evidence="1" id="KW-0433">Leucine-rich repeat</keyword>
<evidence type="ECO:0000313" key="4">
    <source>
        <dbReference type="EMBL" id="ABY98393.1"/>
    </source>
</evidence>
<keyword evidence="2" id="KW-0677">Repeat</keyword>
<accession>B0KRM9</accession>
<organism evidence="4 5">
    <name type="scientific">Pseudomonas putida (strain GB-1)</name>
    <dbReference type="NCBI Taxonomy" id="76869"/>
    <lineage>
        <taxon>Bacteria</taxon>
        <taxon>Pseudomonadati</taxon>
        <taxon>Pseudomonadota</taxon>
        <taxon>Gammaproteobacteria</taxon>
        <taxon>Pseudomonadales</taxon>
        <taxon>Pseudomonadaceae</taxon>
        <taxon>Pseudomonas</taxon>
    </lineage>
</organism>
<dbReference type="InterPro" id="IPR050333">
    <property type="entry name" value="SLRP"/>
</dbReference>